<sequence>MSWDTIHKLVVNNLVEEKPHHMQYITKKNANIPSSTGTTPLHLASLASYPTITSHLLSVGAKVNVGNEYGETPLHWACKSGCLETVRLLVKHGAFLNAGDMDGNTPLHWLAENDHPAIVAFLLGEEPKLVQLENHEGQTAIHIACEWKNYELVEFLLQHEQQHSNLISLLLFTNLMI</sequence>
<evidence type="ECO:0000256" key="1">
    <source>
        <dbReference type="ARBA" id="ARBA00022737"/>
    </source>
</evidence>
<dbReference type="Pfam" id="PF12796">
    <property type="entry name" value="Ank_2"/>
    <property type="match status" value="2"/>
</dbReference>
<dbReference type="PROSITE" id="PS50088">
    <property type="entry name" value="ANK_REPEAT"/>
    <property type="match status" value="3"/>
</dbReference>
<dbReference type="GO" id="GO:0010468">
    <property type="term" value="P:regulation of gene expression"/>
    <property type="evidence" value="ECO:0007669"/>
    <property type="project" value="TreeGrafter"/>
</dbReference>
<protein>
    <submittedName>
        <fullName evidence="4">Uncharacterized protein</fullName>
    </submittedName>
</protein>
<dbReference type="PANTHER" id="PTHR24124:SF14">
    <property type="entry name" value="CHROMOSOME UNDETERMINED SCAFFOLD_25, WHOLE GENOME SHOTGUN SEQUENCE"/>
    <property type="match status" value="1"/>
</dbReference>
<dbReference type="SMART" id="SM00248">
    <property type="entry name" value="ANK"/>
    <property type="match status" value="4"/>
</dbReference>
<evidence type="ECO:0000256" key="2">
    <source>
        <dbReference type="ARBA" id="ARBA00023043"/>
    </source>
</evidence>
<feature type="repeat" description="ANK" evidence="3">
    <location>
        <begin position="69"/>
        <end position="101"/>
    </location>
</feature>
<dbReference type="GO" id="GO:0005634">
    <property type="term" value="C:nucleus"/>
    <property type="evidence" value="ECO:0007669"/>
    <property type="project" value="TreeGrafter"/>
</dbReference>
<dbReference type="PROSITE" id="PS50297">
    <property type="entry name" value="ANK_REP_REGION"/>
    <property type="match status" value="3"/>
</dbReference>
<dbReference type="EMBL" id="HBKP01001285">
    <property type="protein sequence ID" value="CAE2200347.1"/>
    <property type="molecule type" value="Transcribed_RNA"/>
</dbReference>
<organism evidence="4">
    <name type="scientific">Vannella robusta</name>
    <dbReference type="NCBI Taxonomy" id="1487602"/>
    <lineage>
        <taxon>Eukaryota</taxon>
        <taxon>Amoebozoa</taxon>
        <taxon>Discosea</taxon>
        <taxon>Flabellinia</taxon>
        <taxon>Vannellidae</taxon>
        <taxon>Vannella</taxon>
    </lineage>
</organism>
<dbReference type="PANTHER" id="PTHR24124">
    <property type="entry name" value="ANKYRIN REPEAT FAMILY A"/>
    <property type="match status" value="1"/>
</dbReference>
<dbReference type="SUPFAM" id="SSF48403">
    <property type="entry name" value="Ankyrin repeat"/>
    <property type="match status" value="1"/>
</dbReference>
<gene>
    <name evidence="4" type="ORF">VSP0166_LOCUS914</name>
</gene>
<dbReference type="AlphaFoldDB" id="A0A7S4HIX8"/>
<accession>A0A7S4HIX8</accession>
<feature type="repeat" description="ANK" evidence="3">
    <location>
        <begin position="36"/>
        <end position="68"/>
    </location>
</feature>
<keyword evidence="1" id="KW-0677">Repeat</keyword>
<proteinExistence type="predicted"/>
<name>A0A7S4HIX8_9EUKA</name>
<keyword evidence="2 3" id="KW-0040">ANK repeat</keyword>
<reference evidence="4" key="1">
    <citation type="submission" date="2021-01" db="EMBL/GenBank/DDBJ databases">
        <authorList>
            <person name="Corre E."/>
            <person name="Pelletier E."/>
            <person name="Niang G."/>
            <person name="Scheremetjew M."/>
            <person name="Finn R."/>
            <person name="Kale V."/>
            <person name="Holt S."/>
            <person name="Cochrane G."/>
            <person name="Meng A."/>
            <person name="Brown T."/>
            <person name="Cohen L."/>
        </authorList>
    </citation>
    <scope>NUCLEOTIDE SEQUENCE</scope>
    <source>
        <strain evidence="4">DIVA3 518/3/11/1/6</strain>
    </source>
</reference>
<dbReference type="InterPro" id="IPR002110">
    <property type="entry name" value="Ankyrin_rpt"/>
</dbReference>
<feature type="repeat" description="ANK" evidence="3">
    <location>
        <begin position="136"/>
        <end position="159"/>
    </location>
</feature>
<evidence type="ECO:0000313" key="4">
    <source>
        <dbReference type="EMBL" id="CAE2200347.1"/>
    </source>
</evidence>
<evidence type="ECO:0000256" key="3">
    <source>
        <dbReference type="PROSITE-ProRule" id="PRU00023"/>
    </source>
</evidence>
<dbReference type="InterPro" id="IPR036770">
    <property type="entry name" value="Ankyrin_rpt-contain_sf"/>
</dbReference>
<dbReference type="Gene3D" id="1.25.40.20">
    <property type="entry name" value="Ankyrin repeat-containing domain"/>
    <property type="match status" value="2"/>
</dbReference>